<name>A0AAW0K4P8_QUESU</name>
<sequence length="53" mass="6350">MIFGLLAIMLELVLFLDNRSTRQCMWPIFEAKSKFQNFCVFSATFDCYDHFLF</sequence>
<feature type="chain" id="PRO_5043586842" evidence="1">
    <location>
        <begin position="16"/>
        <end position="53"/>
    </location>
</feature>
<feature type="signal peptide" evidence="1">
    <location>
        <begin position="1"/>
        <end position="15"/>
    </location>
</feature>
<evidence type="ECO:0000313" key="3">
    <source>
        <dbReference type="Proteomes" id="UP000237347"/>
    </source>
</evidence>
<dbReference type="AlphaFoldDB" id="A0AAW0K4P8"/>
<reference evidence="2 3" key="1">
    <citation type="journal article" date="2018" name="Sci. Data">
        <title>The draft genome sequence of cork oak.</title>
        <authorList>
            <person name="Ramos A.M."/>
            <person name="Usie A."/>
            <person name="Barbosa P."/>
            <person name="Barros P.M."/>
            <person name="Capote T."/>
            <person name="Chaves I."/>
            <person name="Simoes F."/>
            <person name="Abreu I."/>
            <person name="Carrasquinho I."/>
            <person name="Faro C."/>
            <person name="Guimaraes J.B."/>
            <person name="Mendonca D."/>
            <person name="Nobrega F."/>
            <person name="Rodrigues L."/>
            <person name="Saibo N.J.M."/>
            <person name="Varela M.C."/>
            <person name="Egas C."/>
            <person name="Matos J."/>
            <person name="Miguel C.M."/>
            <person name="Oliveira M.M."/>
            <person name="Ricardo C.P."/>
            <person name="Goncalves S."/>
        </authorList>
    </citation>
    <scope>NUCLEOTIDE SEQUENCE [LARGE SCALE GENOMIC DNA]</scope>
    <source>
        <strain evidence="3">cv. HL8</strain>
    </source>
</reference>
<comment type="caution">
    <text evidence="2">The sequence shown here is derived from an EMBL/GenBank/DDBJ whole genome shotgun (WGS) entry which is preliminary data.</text>
</comment>
<gene>
    <name evidence="2" type="ORF">CFP56_024751</name>
</gene>
<keyword evidence="1" id="KW-0732">Signal</keyword>
<dbReference type="EMBL" id="PKMF04000389">
    <property type="protein sequence ID" value="KAK7834259.1"/>
    <property type="molecule type" value="Genomic_DNA"/>
</dbReference>
<accession>A0AAW0K4P8</accession>
<keyword evidence="3" id="KW-1185">Reference proteome</keyword>
<evidence type="ECO:0000313" key="2">
    <source>
        <dbReference type="EMBL" id="KAK7834259.1"/>
    </source>
</evidence>
<organism evidence="2 3">
    <name type="scientific">Quercus suber</name>
    <name type="common">Cork oak</name>
    <dbReference type="NCBI Taxonomy" id="58331"/>
    <lineage>
        <taxon>Eukaryota</taxon>
        <taxon>Viridiplantae</taxon>
        <taxon>Streptophyta</taxon>
        <taxon>Embryophyta</taxon>
        <taxon>Tracheophyta</taxon>
        <taxon>Spermatophyta</taxon>
        <taxon>Magnoliopsida</taxon>
        <taxon>eudicotyledons</taxon>
        <taxon>Gunneridae</taxon>
        <taxon>Pentapetalae</taxon>
        <taxon>rosids</taxon>
        <taxon>fabids</taxon>
        <taxon>Fagales</taxon>
        <taxon>Fagaceae</taxon>
        <taxon>Quercus</taxon>
    </lineage>
</organism>
<proteinExistence type="predicted"/>
<dbReference type="Proteomes" id="UP000237347">
    <property type="component" value="Unassembled WGS sequence"/>
</dbReference>
<evidence type="ECO:0000256" key="1">
    <source>
        <dbReference type="SAM" id="SignalP"/>
    </source>
</evidence>
<protein>
    <submittedName>
        <fullName evidence="2">Uncharacterized protein</fullName>
    </submittedName>
</protein>